<keyword evidence="1" id="KW-0812">Transmembrane</keyword>
<comment type="caution">
    <text evidence="2">The sequence shown here is derived from an EMBL/GenBank/DDBJ whole genome shotgun (WGS) entry which is preliminary data.</text>
</comment>
<gene>
    <name evidence="2" type="ORF">HPU229334_04465</name>
</gene>
<keyword evidence="1" id="KW-0472">Membrane</keyword>
<dbReference type="AlphaFoldDB" id="A0A0N1MQL3"/>
<dbReference type="EMBL" id="JNOC01000002">
    <property type="protein sequence ID" value="KPH56556.1"/>
    <property type="molecule type" value="Genomic_DNA"/>
</dbReference>
<feature type="transmembrane region" description="Helical" evidence="1">
    <location>
        <begin position="191"/>
        <end position="216"/>
    </location>
</feature>
<keyword evidence="1" id="KW-1133">Transmembrane helix</keyword>
<feature type="transmembrane region" description="Helical" evidence="1">
    <location>
        <begin position="34"/>
        <end position="51"/>
    </location>
</feature>
<evidence type="ECO:0000313" key="3">
    <source>
        <dbReference type="Proteomes" id="UP000037997"/>
    </source>
</evidence>
<dbReference type="Proteomes" id="UP000037997">
    <property type="component" value="Unassembled WGS sequence"/>
</dbReference>
<reference evidence="2 3" key="1">
    <citation type="submission" date="2014-06" db="EMBL/GenBank/DDBJ databases">
        <title>Helicobacter pullorum isolates in fresh chicken meat - phenotypic and genotypic features.</title>
        <authorList>
            <person name="Borges V."/>
            <person name="Santos A."/>
            <person name="Correia C.B."/>
            <person name="Saraiva M."/>
            <person name="Menard A."/>
            <person name="Vieira L."/>
            <person name="Sampaio D.A."/>
            <person name="Gomes J.P."/>
            <person name="Oleastro M."/>
        </authorList>
    </citation>
    <scope>NUCLEOTIDE SEQUENCE [LARGE SCALE GENOMIC DNA]</scope>
    <source>
        <strain evidence="2 3">229334/12</strain>
    </source>
</reference>
<feature type="transmembrane region" description="Helical" evidence="1">
    <location>
        <begin position="90"/>
        <end position="113"/>
    </location>
</feature>
<organism evidence="2 3">
    <name type="scientific">Helicobacter pullorum</name>
    <dbReference type="NCBI Taxonomy" id="35818"/>
    <lineage>
        <taxon>Bacteria</taxon>
        <taxon>Pseudomonadati</taxon>
        <taxon>Campylobacterota</taxon>
        <taxon>Epsilonproteobacteria</taxon>
        <taxon>Campylobacterales</taxon>
        <taxon>Helicobacteraceae</taxon>
        <taxon>Helicobacter</taxon>
    </lineage>
</organism>
<name>A0A0N1MQL3_9HELI</name>
<feature type="transmembrane region" description="Helical" evidence="1">
    <location>
        <begin position="142"/>
        <end position="160"/>
    </location>
</feature>
<evidence type="ECO:0000313" key="2">
    <source>
        <dbReference type="EMBL" id="KPH56556.1"/>
    </source>
</evidence>
<proteinExistence type="predicted"/>
<evidence type="ECO:0000256" key="1">
    <source>
        <dbReference type="SAM" id="Phobius"/>
    </source>
</evidence>
<accession>A0A0N1MQL3</accession>
<sequence>MNHKPLTYNRFRAYLRYKFIHQHWNKYFNTKTSILAFIVYILLSLSIYLLPNNVLTQYPYLKHFTDFMDFIPAIKQMEIKTFAPELCKFYASYMFVVGVIYTLWVFVCYFYIACRQGFLSIYRNTKEFQKVNKRFSKFSKRYFVVSLIVSPLFFGFYYIFLSGYMIGYTRRGHSSTFFIDYPFEMLFYIDFWQGFMICFGMPFWFWGYFNFIYWFLRIKNEQQK</sequence>
<dbReference type="PATRIC" id="fig|35818.11.peg.888"/>
<protein>
    <submittedName>
        <fullName evidence="2">Uncharacterized protein</fullName>
    </submittedName>
</protein>